<feature type="transmembrane region" description="Helical" evidence="6">
    <location>
        <begin position="64"/>
        <end position="84"/>
    </location>
</feature>
<accession>A0ABT4JAY6</accession>
<dbReference type="InterPro" id="IPR000620">
    <property type="entry name" value="EamA_dom"/>
</dbReference>
<evidence type="ECO:0000259" key="7">
    <source>
        <dbReference type="Pfam" id="PF00892"/>
    </source>
</evidence>
<comment type="caution">
    <text evidence="8">The sequence shown here is derived from an EMBL/GenBank/DDBJ whole genome shotgun (WGS) entry which is preliminary data.</text>
</comment>
<evidence type="ECO:0000256" key="4">
    <source>
        <dbReference type="ARBA" id="ARBA00022989"/>
    </source>
</evidence>
<feature type="transmembrane region" description="Helical" evidence="6">
    <location>
        <begin position="90"/>
        <end position="110"/>
    </location>
</feature>
<feature type="transmembrane region" description="Helical" evidence="6">
    <location>
        <begin position="235"/>
        <end position="254"/>
    </location>
</feature>
<feature type="domain" description="EamA" evidence="7">
    <location>
        <begin position="9"/>
        <end position="133"/>
    </location>
</feature>
<evidence type="ECO:0000256" key="6">
    <source>
        <dbReference type="SAM" id="Phobius"/>
    </source>
</evidence>
<proteinExistence type="inferred from homology"/>
<protein>
    <submittedName>
        <fullName evidence="8">EamA family transporter</fullName>
    </submittedName>
</protein>
<dbReference type="Pfam" id="PF00892">
    <property type="entry name" value="EamA"/>
    <property type="match status" value="2"/>
</dbReference>
<gene>
    <name evidence="8" type="ORF">OU682_19380</name>
</gene>
<feature type="transmembrane region" description="Helical" evidence="6">
    <location>
        <begin position="169"/>
        <end position="193"/>
    </location>
</feature>
<reference evidence="8" key="1">
    <citation type="submission" date="2022-12" db="EMBL/GenBank/DDBJ databases">
        <title>Paracoccus sp. EF6 isolated from a lake water.</title>
        <authorList>
            <person name="Liu H."/>
        </authorList>
    </citation>
    <scope>NUCLEOTIDE SEQUENCE</scope>
    <source>
        <strain evidence="8">EF6</strain>
    </source>
</reference>
<feature type="domain" description="EamA" evidence="7">
    <location>
        <begin position="143"/>
        <end position="275"/>
    </location>
</feature>
<keyword evidence="3 6" id="KW-0812">Transmembrane</keyword>
<dbReference type="EMBL" id="JAPTYD010000050">
    <property type="protein sequence ID" value="MCZ0963762.1"/>
    <property type="molecule type" value="Genomic_DNA"/>
</dbReference>
<sequence length="285" mass="29676">MARVADLALTAVAPAVWGTTYLVTTEWLPDGYPLTLAALRALPAGLLLLLVTRHFPPRDWIGRVFVLGTLNFSIFWGLLFVAAYRLPGGAAATIGALQPLMVMVFARGLLGQGLRPMAVTAALAGAAGVALMLVGPDTAYDPLGVAAAAVATVSMSAGTVLSRKWQPQVPVLAFTAWQLTAGGLVLSLLAVLFEPPLPELTLSHVAGLAWLVLIGAALTYGLWLRGIARLEPQTVSLLGMLSPVVAVVLGWQVLGEALGPVQVLGAVAVLMSIWIGQRVSRPKGA</sequence>
<dbReference type="PANTHER" id="PTHR32322">
    <property type="entry name" value="INNER MEMBRANE TRANSPORTER"/>
    <property type="match status" value="1"/>
</dbReference>
<keyword evidence="5 6" id="KW-0472">Membrane</keyword>
<dbReference type="InterPro" id="IPR050638">
    <property type="entry name" value="AA-Vitamin_Transporters"/>
</dbReference>
<dbReference type="SUPFAM" id="SSF103481">
    <property type="entry name" value="Multidrug resistance efflux transporter EmrE"/>
    <property type="match status" value="2"/>
</dbReference>
<feature type="transmembrane region" description="Helical" evidence="6">
    <location>
        <begin position="34"/>
        <end position="52"/>
    </location>
</feature>
<feature type="transmembrane region" description="Helical" evidence="6">
    <location>
        <begin position="117"/>
        <end position="136"/>
    </location>
</feature>
<keyword evidence="9" id="KW-1185">Reference proteome</keyword>
<feature type="transmembrane region" description="Helical" evidence="6">
    <location>
        <begin position="205"/>
        <end position="223"/>
    </location>
</feature>
<dbReference type="PANTHER" id="PTHR32322:SF2">
    <property type="entry name" value="EAMA DOMAIN-CONTAINING PROTEIN"/>
    <property type="match status" value="1"/>
</dbReference>
<dbReference type="Proteomes" id="UP001149822">
    <property type="component" value="Unassembled WGS sequence"/>
</dbReference>
<evidence type="ECO:0000313" key="8">
    <source>
        <dbReference type="EMBL" id="MCZ0963762.1"/>
    </source>
</evidence>
<dbReference type="InterPro" id="IPR037185">
    <property type="entry name" value="EmrE-like"/>
</dbReference>
<comment type="subcellular location">
    <subcellularLocation>
        <location evidence="1">Membrane</location>
        <topology evidence="1">Multi-pass membrane protein</topology>
    </subcellularLocation>
</comment>
<dbReference type="RefSeq" id="WP_268943860.1">
    <property type="nucleotide sequence ID" value="NZ_JAPTYD010000050.1"/>
</dbReference>
<evidence type="ECO:0000256" key="3">
    <source>
        <dbReference type="ARBA" id="ARBA00022692"/>
    </source>
</evidence>
<feature type="transmembrane region" description="Helical" evidence="6">
    <location>
        <begin position="142"/>
        <end position="162"/>
    </location>
</feature>
<evidence type="ECO:0000256" key="1">
    <source>
        <dbReference type="ARBA" id="ARBA00004141"/>
    </source>
</evidence>
<evidence type="ECO:0000256" key="5">
    <source>
        <dbReference type="ARBA" id="ARBA00023136"/>
    </source>
</evidence>
<keyword evidence="4 6" id="KW-1133">Transmembrane helix</keyword>
<feature type="transmembrane region" description="Helical" evidence="6">
    <location>
        <begin position="260"/>
        <end position="276"/>
    </location>
</feature>
<comment type="similarity">
    <text evidence="2">Belongs to the EamA transporter family.</text>
</comment>
<organism evidence="8 9">
    <name type="scientific">Paracoccus benzoatiresistens</name>
    <dbReference type="NCBI Taxonomy" id="2997341"/>
    <lineage>
        <taxon>Bacteria</taxon>
        <taxon>Pseudomonadati</taxon>
        <taxon>Pseudomonadota</taxon>
        <taxon>Alphaproteobacteria</taxon>
        <taxon>Rhodobacterales</taxon>
        <taxon>Paracoccaceae</taxon>
        <taxon>Paracoccus</taxon>
    </lineage>
</organism>
<evidence type="ECO:0000256" key="2">
    <source>
        <dbReference type="ARBA" id="ARBA00007362"/>
    </source>
</evidence>
<name>A0ABT4JAY6_9RHOB</name>
<evidence type="ECO:0000313" key="9">
    <source>
        <dbReference type="Proteomes" id="UP001149822"/>
    </source>
</evidence>